<dbReference type="EMBL" id="FPAJ01000001">
    <property type="protein sequence ID" value="SFS53853.1"/>
    <property type="molecule type" value="Genomic_DNA"/>
</dbReference>
<proteinExistence type="predicted"/>
<feature type="transmembrane region" description="Helical" evidence="1">
    <location>
        <begin position="111"/>
        <end position="129"/>
    </location>
</feature>
<organism evidence="2 3">
    <name type="scientific">Sulfitobacter marinus</name>
    <dbReference type="NCBI Taxonomy" id="394264"/>
    <lineage>
        <taxon>Bacteria</taxon>
        <taxon>Pseudomonadati</taxon>
        <taxon>Pseudomonadota</taxon>
        <taxon>Alphaproteobacteria</taxon>
        <taxon>Rhodobacterales</taxon>
        <taxon>Roseobacteraceae</taxon>
        <taxon>Sulfitobacter</taxon>
    </lineage>
</organism>
<gene>
    <name evidence="2" type="ORF">SAMN04488040_0815</name>
</gene>
<feature type="transmembrane region" description="Helical" evidence="1">
    <location>
        <begin position="73"/>
        <end position="91"/>
    </location>
</feature>
<keyword evidence="3" id="KW-1185">Reference proteome</keyword>
<dbReference type="InterPro" id="IPR018687">
    <property type="entry name" value="DUF2177_membr"/>
</dbReference>
<dbReference type="OrthoDB" id="166547at2"/>
<feature type="transmembrane region" description="Helical" evidence="1">
    <location>
        <begin position="5"/>
        <end position="25"/>
    </location>
</feature>
<name>A0A1I6QN12_9RHOB</name>
<dbReference type="Proteomes" id="UP000199239">
    <property type="component" value="Unassembled WGS sequence"/>
</dbReference>
<evidence type="ECO:0000313" key="2">
    <source>
        <dbReference type="EMBL" id="SFS53853.1"/>
    </source>
</evidence>
<dbReference type="RefSeq" id="WP_093915015.1">
    <property type="nucleotide sequence ID" value="NZ_FPAJ01000001.1"/>
</dbReference>
<dbReference type="AlphaFoldDB" id="A0A1I6QN12"/>
<evidence type="ECO:0000313" key="3">
    <source>
        <dbReference type="Proteomes" id="UP000199239"/>
    </source>
</evidence>
<evidence type="ECO:0000256" key="1">
    <source>
        <dbReference type="SAM" id="Phobius"/>
    </source>
</evidence>
<keyword evidence="1" id="KW-0812">Transmembrane</keyword>
<dbReference type="Pfam" id="PF09945">
    <property type="entry name" value="DUF2177"/>
    <property type="match status" value="1"/>
</dbReference>
<dbReference type="STRING" id="394264.SAMN04488040_0815"/>
<protein>
    <submittedName>
        <fullName evidence="2">Uncharacterized membrane protein</fullName>
    </submittedName>
</protein>
<sequence length="133" mass="14876">MTLIILYVLTFVVFLGLDVLGLTYLVKPVFSRYIDPLLLDRFRMVPALAFYAFYIAVLLYFVSLPALMQDRSLLWVFANAALIGALGYGTYEFTNLATLKDWTLQMVATDFSWGVVLTGVSATVGVWVTRAVS</sequence>
<feature type="transmembrane region" description="Helical" evidence="1">
    <location>
        <begin position="45"/>
        <end position="66"/>
    </location>
</feature>
<keyword evidence="1" id="KW-0472">Membrane</keyword>
<keyword evidence="1" id="KW-1133">Transmembrane helix</keyword>
<reference evidence="3" key="1">
    <citation type="submission" date="2016-10" db="EMBL/GenBank/DDBJ databases">
        <authorList>
            <person name="Varghese N."/>
            <person name="Submissions S."/>
        </authorList>
    </citation>
    <scope>NUCLEOTIDE SEQUENCE [LARGE SCALE GENOMIC DNA]</scope>
    <source>
        <strain evidence="3">DSM 23422</strain>
    </source>
</reference>
<accession>A0A1I6QN12</accession>